<name>A0A1C5HK00_9ACTN</name>
<dbReference type="AlphaFoldDB" id="A0A1C5HK00"/>
<dbReference type="RefSeq" id="WP_170839334.1">
    <property type="nucleotide sequence ID" value="NZ_FMDN01000004.1"/>
</dbReference>
<keyword evidence="2" id="KW-1185">Reference proteome</keyword>
<evidence type="ECO:0000313" key="1">
    <source>
        <dbReference type="EMBL" id="SCG46356.1"/>
    </source>
</evidence>
<dbReference type="EMBL" id="FMDN01000004">
    <property type="protein sequence ID" value="SCG46356.1"/>
    <property type="molecule type" value="Genomic_DNA"/>
</dbReference>
<reference evidence="2" key="1">
    <citation type="submission" date="2016-06" db="EMBL/GenBank/DDBJ databases">
        <authorList>
            <person name="Varghese N."/>
        </authorList>
    </citation>
    <scope>NUCLEOTIDE SEQUENCE [LARGE SCALE GENOMIC DNA]</scope>
    <source>
        <strain evidence="2">DSM 43171</strain>
    </source>
</reference>
<sequence length="54" mass="6288">MENEDRPFAGFVNFWRICFEEYARFVWAFYGGVTLTQAVDPTRRSAQDAPKKAP</sequence>
<dbReference type="STRING" id="47864.GA0070560_104329"/>
<evidence type="ECO:0000313" key="2">
    <source>
        <dbReference type="Proteomes" id="UP000199408"/>
    </source>
</evidence>
<protein>
    <submittedName>
        <fullName evidence="1">Uncharacterized protein</fullName>
    </submittedName>
</protein>
<accession>A0A1C5HK00</accession>
<dbReference type="Proteomes" id="UP000199408">
    <property type="component" value="Unassembled WGS sequence"/>
</dbReference>
<organism evidence="1 2">
    <name type="scientific">Micromonospora halophytica</name>
    <dbReference type="NCBI Taxonomy" id="47864"/>
    <lineage>
        <taxon>Bacteria</taxon>
        <taxon>Bacillati</taxon>
        <taxon>Actinomycetota</taxon>
        <taxon>Actinomycetes</taxon>
        <taxon>Micromonosporales</taxon>
        <taxon>Micromonosporaceae</taxon>
        <taxon>Micromonospora</taxon>
    </lineage>
</organism>
<gene>
    <name evidence="1" type="ORF">GA0070560_104329</name>
</gene>
<proteinExistence type="predicted"/>